<dbReference type="Pfam" id="PF12796">
    <property type="entry name" value="Ank_2"/>
    <property type="match status" value="1"/>
</dbReference>
<dbReference type="Proteomes" id="UP001479436">
    <property type="component" value="Unassembled WGS sequence"/>
</dbReference>
<dbReference type="InterPro" id="IPR036770">
    <property type="entry name" value="Ankyrin_rpt-contain_sf"/>
</dbReference>
<evidence type="ECO:0000256" key="1">
    <source>
        <dbReference type="PROSITE-ProRule" id="PRU00023"/>
    </source>
</evidence>
<dbReference type="PROSITE" id="PS50297">
    <property type="entry name" value="ANK_REP_REGION"/>
    <property type="match status" value="1"/>
</dbReference>
<gene>
    <name evidence="2" type="ORF">K7432_016016</name>
</gene>
<dbReference type="InterPro" id="IPR039195">
    <property type="entry name" value="ANKRD40"/>
</dbReference>
<dbReference type="EMBL" id="JASJQH010002411">
    <property type="protein sequence ID" value="KAK9760214.1"/>
    <property type="molecule type" value="Genomic_DNA"/>
</dbReference>
<keyword evidence="3" id="KW-1185">Reference proteome</keyword>
<dbReference type="InterPro" id="IPR002110">
    <property type="entry name" value="Ankyrin_rpt"/>
</dbReference>
<evidence type="ECO:0000313" key="3">
    <source>
        <dbReference type="Proteomes" id="UP001479436"/>
    </source>
</evidence>
<proteinExistence type="predicted"/>
<dbReference type="Gene3D" id="1.25.40.20">
    <property type="entry name" value="Ankyrin repeat-containing domain"/>
    <property type="match status" value="1"/>
</dbReference>
<dbReference type="PROSITE" id="PS50088">
    <property type="entry name" value="ANK_REPEAT"/>
    <property type="match status" value="1"/>
</dbReference>
<accession>A0ABR2WFF4</accession>
<sequence length="207" mass="23241">MLDEREESLREMAAIGNFKAVYLYLRNGVNVNSVNKINGWSPLHWASHRNQAPIVKLLLLNQADTSIKNNKGQTAMDLATTNAVREAFGCMYNYKSHFSQLYLNMIFLITSLTFTLIVAPNEEETTKSTEETKFVPNYISTPDLGKLWSIPDDVVEPKVKIPFEKLEQALTSKVEETITEVKAPPTAQPVPNTTTSESNINAIFPFS</sequence>
<dbReference type="SMART" id="SM00248">
    <property type="entry name" value="ANK"/>
    <property type="match status" value="1"/>
</dbReference>
<name>A0ABR2WFF4_9FUNG</name>
<reference evidence="2 3" key="1">
    <citation type="submission" date="2023-04" db="EMBL/GenBank/DDBJ databases">
        <title>Genome of Basidiobolus ranarum AG-B5.</title>
        <authorList>
            <person name="Stajich J.E."/>
            <person name="Carter-House D."/>
            <person name="Gryganskyi A."/>
        </authorList>
    </citation>
    <scope>NUCLEOTIDE SEQUENCE [LARGE SCALE GENOMIC DNA]</scope>
    <source>
        <strain evidence="2 3">AG-B5</strain>
    </source>
</reference>
<protein>
    <submittedName>
        <fullName evidence="2">Uncharacterized protein</fullName>
    </submittedName>
</protein>
<organism evidence="2 3">
    <name type="scientific">Basidiobolus ranarum</name>
    <dbReference type="NCBI Taxonomy" id="34480"/>
    <lineage>
        <taxon>Eukaryota</taxon>
        <taxon>Fungi</taxon>
        <taxon>Fungi incertae sedis</taxon>
        <taxon>Zoopagomycota</taxon>
        <taxon>Entomophthoromycotina</taxon>
        <taxon>Basidiobolomycetes</taxon>
        <taxon>Basidiobolales</taxon>
        <taxon>Basidiobolaceae</taxon>
        <taxon>Basidiobolus</taxon>
    </lineage>
</organism>
<evidence type="ECO:0000313" key="2">
    <source>
        <dbReference type="EMBL" id="KAK9760214.1"/>
    </source>
</evidence>
<comment type="caution">
    <text evidence="2">The sequence shown here is derived from an EMBL/GenBank/DDBJ whole genome shotgun (WGS) entry which is preliminary data.</text>
</comment>
<dbReference type="PANTHER" id="PTHR24192">
    <property type="entry name" value="ANKYRIN REPEAT DOMAIN 40"/>
    <property type="match status" value="1"/>
</dbReference>
<feature type="repeat" description="ANK" evidence="1">
    <location>
        <begin position="38"/>
        <end position="70"/>
    </location>
</feature>
<dbReference type="PANTHER" id="PTHR24192:SF3">
    <property type="entry name" value="ANKYRIN REPEAT DOMAIN 40"/>
    <property type="match status" value="1"/>
</dbReference>
<keyword evidence="1" id="KW-0040">ANK repeat</keyword>
<dbReference type="SUPFAM" id="SSF48403">
    <property type="entry name" value="Ankyrin repeat"/>
    <property type="match status" value="1"/>
</dbReference>